<evidence type="ECO:0000313" key="7">
    <source>
        <dbReference type="EMBL" id="GCE23916.1"/>
    </source>
</evidence>
<evidence type="ECO:0000256" key="2">
    <source>
        <dbReference type="ARBA" id="ARBA00022448"/>
    </source>
</evidence>
<dbReference type="OrthoDB" id="8274074at2"/>
<feature type="transmembrane region" description="Helical" evidence="6">
    <location>
        <begin position="145"/>
        <end position="164"/>
    </location>
</feature>
<dbReference type="PANTHER" id="PTHR45649:SF26">
    <property type="entry name" value="OS04G0435100 PROTEIN"/>
    <property type="match status" value="1"/>
</dbReference>
<evidence type="ECO:0000256" key="4">
    <source>
        <dbReference type="ARBA" id="ARBA00022989"/>
    </source>
</evidence>
<dbReference type="GO" id="GO:0022857">
    <property type="term" value="F:transmembrane transporter activity"/>
    <property type="evidence" value="ECO:0007669"/>
    <property type="project" value="InterPro"/>
</dbReference>
<evidence type="ECO:0000313" key="8">
    <source>
        <dbReference type="Proteomes" id="UP000287188"/>
    </source>
</evidence>
<dbReference type="GO" id="GO:0016020">
    <property type="term" value="C:membrane"/>
    <property type="evidence" value="ECO:0007669"/>
    <property type="project" value="UniProtKB-SubCell"/>
</dbReference>
<feature type="transmembrane region" description="Helical" evidence="6">
    <location>
        <begin position="176"/>
        <end position="197"/>
    </location>
</feature>
<organism evidence="7 8">
    <name type="scientific">Dictyobacter kobayashii</name>
    <dbReference type="NCBI Taxonomy" id="2014872"/>
    <lineage>
        <taxon>Bacteria</taxon>
        <taxon>Bacillati</taxon>
        <taxon>Chloroflexota</taxon>
        <taxon>Ktedonobacteria</taxon>
        <taxon>Ktedonobacterales</taxon>
        <taxon>Dictyobacteraceae</taxon>
        <taxon>Dictyobacter</taxon>
    </lineage>
</organism>
<feature type="transmembrane region" description="Helical" evidence="6">
    <location>
        <begin position="360"/>
        <end position="381"/>
    </location>
</feature>
<dbReference type="Pfam" id="PF13520">
    <property type="entry name" value="AA_permease_2"/>
    <property type="match status" value="1"/>
</dbReference>
<feature type="transmembrane region" description="Helical" evidence="6">
    <location>
        <begin position="106"/>
        <end position="125"/>
    </location>
</feature>
<keyword evidence="4 6" id="KW-1133">Transmembrane helix</keyword>
<feature type="transmembrane region" description="Helical" evidence="6">
    <location>
        <begin position="393"/>
        <end position="413"/>
    </location>
</feature>
<evidence type="ECO:0000256" key="5">
    <source>
        <dbReference type="ARBA" id="ARBA00023136"/>
    </source>
</evidence>
<feature type="transmembrane region" description="Helical" evidence="6">
    <location>
        <begin position="32"/>
        <end position="52"/>
    </location>
</feature>
<feature type="transmembrane region" description="Helical" evidence="6">
    <location>
        <begin position="64"/>
        <end position="85"/>
    </location>
</feature>
<dbReference type="InterPro" id="IPR002293">
    <property type="entry name" value="AA/rel_permease1"/>
</dbReference>
<dbReference type="Proteomes" id="UP000287188">
    <property type="component" value="Unassembled WGS sequence"/>
</dbReference>
<keyword evidence="3 6" id="KW-0812">Transmembrane</keyword>
<name>A0A402AXT3_9CHLR</name>
<evidence type="ECO:0000256" key="6">
    <source>
        <dbReference type="SAM" id="Phobius"/>
    </source>
</evidence>
<reference evidence="8" key="1">
    <citation type="submission" date="2018-12" db="EMBL/GenBank/DDBJ databases">
        <title>Tengunoibacter tsumagoiensis gen. nov., sp. nov., Dictyobacter kobayashii sp. nov., D. alpinus sp. nov., and D. joshuensis sp. nov. and description of Dictyobacteraceae fam. nov. within the order Ktedonobacterales isolated from Tengu-no-mugimeshi.</title>
        <authorList>
            <person name="Wang C.M."/>
            <person name="Zheng Y."/>
            <person name="Sakai Y."/>
            <person name="Toyoda A."/>
            <person name="Minakuchi Y."/>
            <person name="Abe K."/>
            <person name="Yokota A."/>
            <person name="Yabe S."/>
        </authorList>
    </citation>
    <scope>NUCLEOTIDE SEQUENCE [LARGE SCALE GENOMIC DNA]</scope>
    <source>
        <strain evidence="8">Uno11</strain>
    </source>
</reference>
<comment type="subcellular location">
    <subcellularLocation>
        <location evidence="1">Membrane</location>
        <topology evidence="1">Multi-pass membrane protein</topology>
    </subcellularLocation>
</comment>
<keyword evidence="5 6" id="KW-0472">Membrane</keyword>
<evidence type="ECO:0000256" key="1">
    <source>
        <dbReference type="ARBA" id="ARBA00004141"/>
    </source>
</evidence>
<comment type="caution">
    <text evidence="7">The sequence shown here is derived from an EMBL/GenBank/DDBJ whole genome shotgun (WGS) entry which is preliminary data.</text>
</comment>
<accession>A0A402AXT3</accession>
<feature type="transmembrane region" description="Helical" evidence="6">
    <location>
        <begin position="454"/>
        <end position="475"/>
    </location>
</feature>
<feature type="transmembrane region" description="Helical" evidence="6">
    <location>
        <begin position="420"/>
        <end position="442"/>
    </location>
</feature>
<feature type="transmembrane region" description="Helical" evidence="6">
    <location>
        <begin position="314"/>
        <end position="339"/>
    </location>
</feature>
<feature type="transmembrane region" description="Helical" evidence="6">
    <location>
        <begin position="262"/>
        <end position="282"/>
    </location>
</feature>
<evidence type="ECO:0000256" key="3">
    <source>
        <dbReference type="ARBA" id="ARBA00022692"/>
    </source>
</evidence>
<protein>
    <submittedName>
        <fullName evidence="7">Amino acid permease</fullName>
    </submittedName>
</protein>
<proteinExistence type="predicted"/>
<sequence>MSLVDNLPDDIADKSLRPYGYNQVFRRDLKRFASFAVGFSFISITTGIFTTYGTVLGAGGPLGIWTWPISVIGQLFVALVFASLSSRMPIAGYSYQWMSRLANPKIGWLIGWVAFTFLIVVTVSVDYAIASVTLPDLFNFTATPFNEWLITAFILVIQLVLILFSTKWSTRINNTAVGTEVVGIVGLTLLLLIVGIIRGGIHFDHLFSMGTVSATGYFNLGTLTSVGPFMFSFLLGAYTIVGFEAAANLAEETQDAHNVVPFAMWSAVLLSGVVGFFFLVVLNLTSGNIAALTRSGTPVADIVTQTLGTVVGDIFLVLVTFSIFACGMVAFITATRLVWAMSRDERFPGYQLFQRVDPHTHTPLASTIMCGVLMEVVLAVFSTQPGTLTNLFSASSLLPVIIYMATVILYILTRHRLPPALRFTLGVFEWPVIILALVWLLFELSIFRDASFSTPWLYSLVMVGIGLLYFVYLWIARPQVLQVASLNKEEPEISGAEL</sequence>
<dbReference type="PIRSF" id="PIRSF006060">
    <property type="entry name" value="AA_transporter"/>
    <property type="match status" value="1"/>
</dbReference>
<keyword evidence="2" id="KW-0813">Transport</keyword>
<keyword evidence="8" id="KW-1185">Reference proteome</keyword>
<dbReference type="Gene3D" id="1.20.1740.10">
    <property type="entry name" value="Amino acid/polyamine transporter I"/>
    <property type="match status" value="1"/>
</dbReference>
<dbReference type="AlphaFoldDB" id="A0A402AXT3"/>
<feature type="transmembrane region" description="Helical" evidence="6">
    <location>
        <begin position="217"/>
        <end position="241"/>
    </location>
</feature>
<gene>
    <name evidence="7" type="ORF">KDK_77160</name>
</gene>
<dbReference type="PANTHER" id="PTHR45649">
    <property type="entry name" value="AMINO-ACID PERMEASE BAT1"/>
    <property type="match status" value="1"/>
</dbReference>
<dbReference type="EMBL" id="BIFS01000002">
    <property type="protein sequence ID" value="GCE23916.1"/>
    <property type="molecule type" value="Genomic_DNA"/>
</dbReference>